<keyword evidence="2" id="KW-1133">Transmembrane helix</keyword>
<name>F0S933_PSESL</name>
<protein>
    <submittedName>
        <fullName evidence="4">Uncharacterized protein</fullName>
    </submittedName>
</protein>
<sequence>MKFSSPFSILFLSLLLFSSNLFAFADNDSLAYERQREKINNMLDQRSTKFGQYTESLNQRTGIFGLKTKKDMQKSIDILLNIILTDNAILKETKVLLDYKAFQQQKVVIQSKETDEKNISYMRTINKLQSQNEILQREIDELKKSKATATVYIIVLLTLIALSSAYMFRKFYSKKN</sequence>
<feature type="coiled-coil region" evidence="1">
    <location>
        <begin position="118"/>
        <end position="145"/>
    </location>
</feature>
<keyword evidence="3" id="KW-0732">Signal</keyword>
<dbReference type="Proteomes" id="UP000000310">
    <property type="component" value="Chromosome"/>
</dbReference>
<evidence type="ECO:0000313" key="5">
    <source>
        <dbReference type="Proteomes" id="UP000000310"/>
    </source>
</evidence>
<feature type="chain" id="PRO_5003260069" evidence="3">
    <location>
        <begin position="26"/>
        <end position="176"/>
    </location>
</feature>
<feature type="signal peptide" evidence="3">
    <location>
        <begin position="1"/>
        <end position="25"/>
    </location>
</feature>
<dbReference type="HOGENOM" id="CLU_126587_0_0_10"/>
<evidence type="ECO:0000256" key="1">
    <source>
        <dbReference type="SAM" id="Coils"/>
    </source>
</evidence>
<accession>F0S933</accession>
<keyword evidence="5" id="KW-1185">Reference proteome</keyword>
<gene>
    <name evidence="4" type="ordered locus">Pedsa_0758</name>
</gene>
<reference evidence="5" key="2">
    <citation type="submission" date="2011-02" db="EMBL/GenBank/DDBJ databases">
        <title>The complete genome of Pedobacter saltans DSM 12145.</title>
        <authorList>
            <consortium name="US DOE Joint Genome Institute (JGI-PGF)"/>
            <person name="Lucas S."/>
            <person name="Copeland A."/>
            <person name="Lapidus A."/>
            <person name="Bruce D."/>
            <person name="Goodwin L."/>
            <person name="Pitluck S."/>
            <person name="Kyrpides N."/>
            <person name="Mavromatis K."/>
            <person name="Pagani I."/>
            <person name="Ivanova N."/>
            <person name="Ovchinnikova G."/>
            <person name="Lu M."/>
            <person name="Detter J.C."/>
            <person name="Han C."/>
            <person name="Land M."/>
            <person name="Hauser L."/>
            <person name="Markowitz V."/>
            <person name="Cheng J.-F."/>
            <person name="Hugenholtz P."/>
            <person name="Woyke T."/>
            <person name="Wu D."/>
            <person name="Tindall B."/>
            <person name="Pomrenke H.G."/>
            <person name="Brambilla E."/>
            <person name="Klenk H.-P."/>
            <person name="Eisen J.A."/>
        </authorList>
    </citation>
    <scope>NUCLEOTIDE SEQUENCE [LARGE SCALE GENOMIC DNA]</scope>
    <source>
        <strain evidence="5">ATCC 51119 / DSM 12145 / JCM 21818 / LMG 10337 / NBRC 100064 / NCIMB 13643</strain>
    </source>
</reference>
<keyword evidence="2" id="KW-0472">Membrane</keyword>
<organism evidence="4 5">
    <name type="scientific">Pseudopedobacter saltans (strain ATCC 51119 / DSM 12145 / JCM 21818 / CCUG 39354 / LMG 10337 / NBRC 100064 / NCIMB 13643)</name>
    <name type="common">Pedobacter saltans</name>
    <dbReference type="NCBI Taxonomy" id="762903"/>
    <lineage>
        <taxon>Bacteria</taxon>
        <taxon>Pseudomonadati</taxon>
        <taxon>Bacteroidota</taxon>
        <taxon>Sphingobacteriia</taxon>
        <taxon>Sphingobacteriales</taxon>
        <taxon>Sphingobacteriaceae</taxon>
        <taxon>Pseudopedobacter</taxon>
    </lineage>
</organism>
<evidence type="ECO:0000313" key="4">
    <source>
        <dbReference type="EMBL" id="ADY51331.1"/>
    </source>
</evidence>
<dbReference type="RefSeq" id="WP_013631832.1">
    <property type="nucleotide sequence ID" value="NC_015177.1"/>
</dbReference>
<dbReference type="KEGG" id="psn:Pedsa_0758"/>
<dbReference type="OrthoDB" id="713774at2"/>
<feature type="transmembrane region" description="Helical" evidence="2">
    <location>
        <begin position="149"/>
        <end position="168"/>
    </location>
</feature>
<keyword evidence="1" id="KW-0175">Coiled coil</keyword>
<dbReference type="EMBL" id="CP002545">
    <property type="protein sequence ID" value="ADY51331.1"/>
    <property type="molecule type" value="Genomic_DNA"/>
</dbReference>
<keyword evidence="2" id="KW-0812">Transmembrane</keyword>
<evidence type="ECO:0000256" key="2">
    <source>
        <dbReference type="SAM" id="Phobius"/>
    </source>
</evidence>
<dbReference type="eggNOG" id="ENOG5032XY4">
    <property type="taxonomic scope" value="Bacteria"/>
</dbReference>
<proteinExistence type="predicted"/>
<reference evidence="4 5" key="1">
    <citation type="journal article" date="2011" name="Stand. Genomic Sci.">
        <title>Complete genome sequence of the gliding, heparinolytic Pedobacter saltans type strain (113).</title>
        <authorList>
            <person name="Liolios K."/>
            <person name="Sikorski J."/>
            <person name="Lu M."/>
            <person name="Nolan M."/>
            <person name="Lapidus A."/>
            <person name="Lucas S."/>
            <person name="Hammon N."/>
            <person name="Deshpande S."/>
            <person name="Cheng J.F."/>
            <person name="Tapia R."/>
            <person name="Han C."/>
            <person name="Goodwin L."/>
            <person name="Pitluck S."/>
            <person name="Huntemann M."/>
            <person name="Ivanova N."/>
            <person name="Pagani I."/>
            <person name="Mavromatis K."/>
            <person name="Ovchinikova G."/>
            <person name="Pati A."/>
            <person name="Chen A."/>
            <person name="Palaniappan K."/>
            <person name="Land M."/>
            <person name="Hauser L."/>
            <person name="Brambilla E.M."/>
            <person name="Kotsyurbenko O."/>
            <person name="Rohde M."/>
            <person name="Tindall B.J."/>
            <person name="Abt B."/>
            <person name="Goker M."/>
            <person name="Detter J.C."/>
            <person name="Woyke T."/>
            <person name="Bristow J."/>
            <person name="Eisen J.A."/>
            <person name="Markowitz V."/>
            <person name="Hugenholtz P."/>
            <person name="Klenk H.P."/>
            <person name="Kyrpides N.C."/>
        </authorList>
    </citation>
    <scope>NUCLEOTIDE SEQUENCE [LARGE SCALE GENOMIC DNA]</scope>
    <source>
        <strain evidence="5">ATCC 51119 / DSM 12145 / JCM 21818 / LMG 10337 / NBRC 100064 / NCIMB 13643</strain>
    </source>
</reference>
<dbReference type="STRING" id="762903.Pedsa_0758"/>
<dbReference type="AlphaFoldDB" id="F0S933"/>
<evidence type="ECO:0000256" key="3">
    <source>
        <dbReference type="SAM" id="SignalP"/>
    </source>
</evidence>